<comment type="caution">
    <text evidence="13">The sequence shown here is derived from an EMBL/GenBank/DDBJ whole genome shotgun (WGS) entry which is preliminary data.</text>
</comment>
<dbReference type="PROSITE" id="PS50157">
    <property type="entry name" value="ZINC_FINGER_C2H2_2"/>
    <property type="match status" value="2"/>
</dbReference>
<evidence type="ECO:0000256" key="9">
    <source>
        <dbReference type="ARBA" id="ARBA00023452"/>
    </source>
</evidence>
<comment type="similarity">
    <text evidence="9">Belongs to the WIP C2H2-type zinc-finger protein family.</text>
</comment>
<gene>
    <name evidence="13" type="ORF">C4D60_Mb02t07440</name>
</gene>
<evidence type="ECO:0000256" key="1">
    <source>
        <dbReference type="ARBA" id="ARBA00004123"/>
    </source>
</evidence>
<evidence type="ECO:0000256" key="5">
    <source>
        <dbReference type="ARBA" id="ARBA00022833"/>
    </source>
</evidence>
<evidence type="ECO:0000256" key="6">
    <source>
        <dbReference type="ARBA" id="ARBA00023015"/>
    </source>
</evidence>
<evidence type="ECO:0000313" key="13">
    <source>
        <dbReference type="EMBL" id="THU44445.1"/>
    </source>
</evidence>
<dbReference type="InterPro" id="IPR055187">
    <property type="entry name" value="C2CH-3rd_BIRD-IDD"/>
</dbReference>
<dbReference type="GO" id="GO:0008270">
    <property type="term" value="F:zinc ion binding"/>
    <property type="evidence" value="ECO:0007669"/>
    <property type="project" value="UniProtKB-KW"/>
</dbReference>
<proteinExistence type="inferred from homology"/>
<keyword evidence="2" id="KW-0479">Metal-binding</keyword>
<keyword evidence="5" id="KW-0862">Zinc</keyword>
<evidence type="ECO:0000256" key="2">
    <source>
        <dbReference type="ARBA" id="ARBA00022723"/>
    </source>
</evidence>
<keyword evidence="4 10" id="KW-0863">Zinc-finger</keyword>
<dbReference type="GO" id="GO:0003700">
    <property type="term" value="F:DNA-binding transcription factor activity"/>
    <property type="evidence" value="ECO:0007669"/>
    <property type="project" value="InterPro"/>
</dbReference>
<dbReference type="FunFam" id="3.30.160.60:FF:001230">
    <property type="entry name" value="zinc finger protein WIP2-like"/>
    <property type="match status" value="1"/>
</dbReference>
<dbReference type="AlphaFoldDB" id="A0A4S8I904"/>
<evidence type="ECO:0000256" key="3">
    <source>
        <dbReference type="ARBA" id="ARBA00022737"/>
    </source>
</evidence>
<dbReference type="Gene3D" id="3.30.160.60">
    <property type="entry name" value="Classic Zinc Finger"/>
    <property type="match status" value="2"/>
</dbReference>
<evidence type="ECO:0000256" key="4">
    <source>
        <dbReference type="ARBA" id="ARBA00022771"/>
    </source>
</evidence>
<comment type="subcellular location">
    <subcellularLocation>
        <location evidence="1">Nucleus</location>
    </subcellularLocation>
</comment>
<dbReference type="STRING" id="52838.A0A4S8I904"/>
<dbReference type="GO" id="GO:0005634">
    <property type="term" value="C:nucleus"/>
    <property type="evidence" value="ECO:0007669"/>
    <property type="project" value="UniProtKB-SubCell"/>
</dbReference>
<dbReference type="Proteomes" id="UP000317650">
    <property type="component" value="Chromosome 2"/>
</dbReference>
<feature type="domain" description="C2H2-type" evidence="12">
    <location>
        <begin position="393"/>
        <end position="420"/>
    </location>
</feature>
<dbReference type="SMART" id="SM00355">
    <property type="entry name" value="ZnF_C2H2"/>
    <property type="match status" value="2"/>
</dbReference>
<keyword evidence="3" id="KW-0677">Repeat</keyword>
<evidence type="ECO:0000313" key="14">
    <source>
        <dbReference type="Proteomes" id="UP000317650"/>
    </source>
</evidence>
<sequence>MLLVFGDEKKRKVYFIAPSRTGWSNIFRFNRTVRKDYRRVFVASNRGNKRSRPWRKPKVLGFGSARPSVSPRLTYGWKLRHSIRILLYQDSSSLARAEHRAYAGGTRRSGFHQRVAGRDAGTGRSGDRATGALKFSGRIRCSQCGRCRRTFSGLSIPAVLFVRRLLHLTLGMVSDWSFSLCSMWNKSFLAFLSGCVSTRLLLMLDKSMYLGLHVLWLGFFNCHPFTSHPSFSSLPLPRHNILTNFTNYATSHLPSPLPPPPPASPPLREALPLLNLAPTAHHHREEEEASCSFLEEDAETATDEKKKGSQDDGENEEDAVTVALHIGLPSPSAADLSSMVFSASVDEEKGREEERDHDLGGDVALGYPAIGRLRRGQYWIPTPSQILIGPTQFPCPVCSKTFNRYNNMQMHMWGHGSQYRKGPESLRGIQPTAMLRLPCYCCSPGCRNNIDHPRSKPLKDFRTLQTHYKRKHGIKPFMCRKCGKAFAVRGDWRTHEKNCGKLWYCTCGSDFKHKRSLKDHIKAFGSGHSAYGIDCLEEDDELSSEIEQDSNHRHQLPLGMARTFSCNYWNNMVADCTAPSPTMVCIYVST</sequence>
<dbReference type="FunFam" id="3.30.160.60:FF:000523">
    <property type="entry name" value="Zinc finger protein WIP2"/>
    <property type="match status" value="1"/>
</dbReference>
<dbReference type="SUPFAM" id="SSF57667">
    <property type="entry name" value="beta-beta-alpha zinc fingers"/>
    <property type="match status" value="2"/>
</dbReference>
<keyword evidence="8" id="KW-0539">Nucleus</keyword>
<feature type="domain" description="C2H2-type" evidence="12">
    <location>
        <begin position="477"/>
        <end position="497"/>
    </location>
</feature>
<protein>
    <recommendedName>
        <fullName evidence="12">C2H2-type domain-containing protein</fullName>
    </recommendedName>
</protein>
<evidence type="ECO:0000256" key="7">
    <source>
        <dbReference type="ARBA" id="ARBA00023163"/>
    </source>
</evidence>
<name>A0A4S8I904_MUSBA</name>
<dbReference type="EMBL" id="PYDT01000011">
    <property type="protein sequence ID" value="THU44445.1"/>
    <property type="molecule type" value="Genomic_DNA"/>
</dbReference>
<dbReference type="InterPro" id="IPR059161">
    <property type="entry name" value="Znf-C2H2_STOP1/2_3rd"/>
</dbReference>
<reference evidence="13 14" key="1">
    <citation type="journal article" date="2019" name="Nat. Plants">
        <title>Genome sequencing of Musa balbisiana reveals subgenome evolution and function divergence in polyploid bananas.</title>
        <authorList>
            <person name="Yao X."/>
        </authorList>
    </citation>
    <scope>NUCLEOTIDE SEQUENCE [LARGE SCALE GENOMIC DNA]</scope>
    <source>
        <strain evidence="14">cv. DH-PKW</strain>
        <tissue evidence="13">Leaves</tissue>
    </source>
</reference>
<accession>A0A4S8I904</accession>
<keyword evidence="7" id="KW-0804">Transcription</keyword>
<organism evidence="13 14">
    <name type="scientific">Musa balbisiana</name>
    <name type="common">Banana</name>
    <dbReference type="NCBI Taxonomy" id="52838"/>
    <lineage>
        <taxon>Eukaryota</taxon>
        <taxon>Viridiplantae</taxon>
        <taxon>Streptophyta</taxon>
        <taxon>Embryophyta</taxon>
        <taxon>Tracheophyta</taxon>
        <taxon>Spermatophyta</taxon>
        <taxon>Magnoliopsida</taxon>
        <taxon>Liliopsida</taxon>
        <taxon>Zingiberales</taxon>
        <taxon>Musaceae</taxon>
        <taxon>Musa</taxon>
    </lineage>
</organism>
<dbReference type="InterPro" id="IPR036236">
    <property type="entry name" value="Znf_C2H2_sf"/>
</dbReference>
<dbReference type="InterPro" id="IPR013087">
    <property type="entry name" value="Znf_C2H2_type"/>
</dbReference>
<dbReference type="Pfam" id="PF00096">
    <property type="entry name" value="zf-C2H2"/>
    <property type="match status" value="1"/>
</dbReference>
<evidence type="ECO:0000256" key="10">
    <source>
        <dbReference type="PROSITE-ProRule" id="PRU00042"/>
    </source>
</evidence>
<evidence type="ECO:0000259" key="12">
    <source>
        <dbReference type="PROSITE" id="PS50157"/>
    </source>
</evidence>
<keyword evidence="6" id="KW-0805">Transcription regulation</keyword>
<evidence type="ECO:0000256" key="8">
    <source>
        <dbReference type="ARBA" id="ARBA00023242"/>
    </source>
</evidence>
<dbReference type="Pfam" id="PF22995">
    <property type="entry name" value="C2CH-3rd_BIRD-IDD"/>
    <property type="match status" value="1"/>
</dbReference>
<dbReference type="PROSITE" id="PS00028">
    <property type="entry name" value="ZINC_FINGER_C2H2_1"/>
    <property type="match status" value="1"/>
</dbReference>
<evidence type="ECO:0000256" key="11">
    <source>
        <dbReference type="SAM" id="MobiDB-lite"/>
    </source>
</evidence>
<dbReference type="InterPro" id="IPR043584">
    <property type="entry name" value="WIP1/2/3/4/5/6"/>
</dbReference>
<dbReference type="PANTHER" id="PTHR45878">
    <property type="entry name" value="ZINC FINGER PROTEIN WIP2"/>
    <property type="match status" value="1"/>
</dbReference>
<feature type="region of interest" description="Disordered" evidence="11">
    <location>
        <begin position="285"/>
        <end position="317"/>
    </location>
</feature>
<dbReference type="Pfam" id="PF23115">
    <property type="entry name" value="zf-C2H2_STOP2_3rd"/>
    <property type="match status" value="1"/>
</dbReference>
<dbReference type="PANTHER" id="PTHR45878:SF1">
    <property type="entry name" value="ZINC FINGER PROTEIN WIP2"/>
    <property type="match status" value="1"/>
</dbReference>
<keyword evidence="14" id="KW-1185">Reference proteome</keyword>